<keyword evidence="1" id="KW-0805">Transcription regulation</keyword>
<dbReference type="InterPro" id="IPR036390">
    <property type="entry name" value="WH_DNA-bd_sf"/>
</dbReference>
<sequence>MSDVRQLRDKQRPLSVAIRNDILQKAKDNAYIGGKLPSEEELCAYYNVSRATIREALTILHREGFISKRHGTGNFLNYSAINATMRFDLEIVLPQILEQAGHKVFTKRGPVQMLNGTDDLRSFIKETNTASPLLEQVTKHIVNDVAAIITYNYFTYHNNVQPCDTCADFMDMVSAVTGKTLSHTIQAFIPMIVPAEIADVFGLGEIPVVMWHQKHYSLDDDLVCESYVFFNPSVVLLHSLTRWM</sequence>
<dbReference type="SUPFAM" id="SSF64288">
    <property type="entry name" value="Chorismate lyase-like"/>
    <property type="match status" value="1"/>
</dbReference>
<dbReference type="InterPro" id="IPR036388">
    <property type="entry name" value="WH-like_DNA-bd_sf"/>
</dbReference>
<dbReference type="Proteomes" id="UP001058120">
    <property type="component" value="Chromosome"/>
</dbReference>
<evidence type="ECO:0000259" key="4">
    <source>
        <dbReference type="PROSITE" id="PS50949"/>
    </source>
</evidence>
<dbReference type="SUPFAM" id="SSF46785">
    <property type="entry name" value="Winged helix' DNA-binding domain"/>
    <property type="match status" value="1"/>
</dbReference>
<gene>
    <name evidence="5" type="ORF">JBF11_04105</name>
</gene>
<organism evidence="5 6">
    <name type="scientific">Taurinivorans muris</name>
    <dbReference type="NCBI Taxonomy" id="2787751"/>
    <lineage>
        <taxon>Bacteria</taxon>
        <taxon>Pseudomonadati</taxon>
        <taxon>Thermodesulfobacteriota</taxon>
        <taxon>Desulfovibrionia</taxon>
        <taxon>Desulfovibrionales</taxon>
        <taxon>Desulfovibrionaceae</taxon>
        <taxon>Taurinivorans</taxon>
    </lineage>
</organism>
<name>A0ABY5Y479_9BACT</name>
<reference evidence="5" key="1">
    <citation type="submission" date="2020-12" db="EMBL/GenBank/DDBJ databases">
        <title>Taurinivorans muris gen. nov., sp. nov., fundamental and realized metabolic niche of a ubiquitous sulfidogenic bacterium in the murine intestine.</title>
        <authorList>
            <person name="Ye H."/>
            <person name="Hanson B.T."/>
            <person name="Loy A."/>
        </authorList>
    </citation>
    <scope>NUCLEOTIDE SEQUENCE</scope>
    <source>
        <strain evidence="5">LT0009</strain>
    </source>
</reference>
<dbReference type="EMBL" id="CP065938">
    <property type="protein sequence ID" value="UWX06502.1"/>
    <property type="molecule type" value="Genomic_DNA"/>
</dbReference>
<dbReference type="PANTHER" id="PTHR44846">
    <property type="entry name" value="MANNOSYL-D-GLYCERATE TRANSPORT/METABOLISM SYSTEM REPRESSOR MNGR-RELATED"/>
    <property type="match status" value="1"/>
</dbReference>
<dbReference type="SMART" id="SM00345">
    <property type="entry name" value="HTH_GNTR"/>
    <property type="match status" value="1"/>
</dbReference>
<keyword evidence="2" id="KW-0238">DNA-binding</keyword>
<evidence type="ECO:0000313" key="6">
    <source>
        <dbReference type="Proteomes" id="UP001058120"/>
    </source>
</evidence>
<dbReference type="InterPro" id="IPR000524">
    <property type="entry name" value="Tscrpt_reg_HTH_GntR"/>
</dbReference>
<evidence type="ECO:0000256" key="3">
    <source>
        <dbReference type="ARBA" id="ARBA00023163"/>
    </source>
</evidence>
<dbReference type="CDD" id="cd07377">
    <property type="entry name" value="WHTH_GntR"/>
    <property type="match status" value="1"/>
</dbReference>
<keyword evidence="6" id="KW-1185">Reference proteome</keyword>
<evidence type="ECO:0000256" key="2">
    <source>
        <dbReference type="ARBA" id="ARBA00023125"/>
    </source>
</evidence>
<accession>A0ABY5Y479</accession>
<dbReference type="PRINTS" id="PR00035">
    <property type="entry name" value="HTHGNTR"/>
</dbReference>
<protein>
    <submittedName>
        <fullName evidence="5">GntR family transcriptional regulator</fullName>
    </submittedName>
</protein>
<dbReference type="InterPro" id="IPR050679">
    <property type="entry name" value="Bact_HTH_transcr_reg"/>
</dbReference>
<dbReference type="Pfam" id="PF00392">
    <property type="entry name" value="GntR"/>
    <property type="match status" value="1"/>
</dbReference>
<dbReference type="RefSeq" id="WP_334316114.1">
    <property type="nucleotide sequence ID" value="NZ_CP065938.1"/>
</dbReference>
<proteinExistence type="predicted"/>
<feature type="domain" description="HTH gntR-type" evidence="4">
    <location>
        <begin position="12"/>
        <end position="79"/>
    </location>
</feature>
<evidence type="ECO:0000313" key="5">
    <source>
        <dbReference type="EMBL" id="UWX06502.1"/>
    </source>
</evidence>
<dbReference type="PROSITE" id="PS50949">
    <property type="entry name" value="HTH_GNTR"/>
    <property type="match status" value="1"/>
</dbReference>
<dbReference type="PANTHER" id="PTHR44846:SF17">
    <property type="entry name" value="GNTR-FAMILY TRANSCRIPTIONAL REGULATOR"/>
    <property type="match status" value="1"/>
</dbReference>
<dbReference type="InterPro" id="IPR028978">
    <property type="entry name" value="Chorismate_lyase_/UTRA_dom_sf"/>
</dbReference>
<evidence type="ECO:0000256" key="1">
    <source>
        <dbReference type="ARBA" id="ARBA00023015"/>
    </source>
</evidence>
<keyword evidence="3" id="KW-0804">Transcription</keyword>
<dbReference type="Gene3D" id="1.10.10.10">
    <property type="entry name" value="Winged helix-like DNA-binding domain superfamily/Winged helix DNA-binding domain"/>
    <property type="match status" value="1"/>
</dbReference>